<dbReference type="Gene3D" id="3.30.70.80">
    <property type="entry name" value="Peptidase S8 propeptide/proteinase inhibitor I9"/>
    <property type="match status" value="1"/>
</dbReference>
<dbReference type="SUPFAM" id="SSF54897">
    <property type="entry name" value="Protease propeptides/inhibitors"/>
    <property type="match status" value="1"/>
</dbReference>
<evidence type="ECO:0000256" key="4">
    <source>
        <dbReference type="ARBA" id="ARBA00022801"/>
    </source>
</evidence>
<dbReference type="InterPro" id="IPR022398">
    <property type="entry name" value="Peptidase_S8_His-AS"/>
</dbReference>
<evidence type="ECO:0000256" key="3">
    <source>
        <dbReference type="ARBA" id="ARBA00022723"/>
    </source>
</evidence>
<dbReference type="PRINTS" id="PR00723">
    <property type="entry name" value="SUBTILISIN"/>
</dbReference>
<dbReference type="PANTHER" id="PTHR43806">
    <property type="entry name" value="PEPTIDASE S8"/>
    <property type="match status" value="1"/>
</dbReference>
<feature type="region of interest" description="Disordered" evidence="8">
    <location>
        <begin position="573"/>
        <end position="602"/>
    </location>
</feature>
<feature type="active site" description="Charge relay system" evidence="6">
    <location>
        <position position="174"/>
    </location>
</feature>
<dbReference type="InterPro" id="IPR013783">
    <property type="entry name" value="Ig-like_fold"/>
</dbReference>
<dbReference type="Pfam" id="PF17957">
    <property type="entry name" value="Big_7"/>
    <property type="match status" value="1"/>
</dbReference>
<evidence type="ECO:0000256" key="5">
    <source>
        <dbReference type="ARBA" id="ARBA00022825"/>
    </source>
</evidence>
<dbReference type="PROSITE" id="PS51318">
    <property type="entry name" value="TAT"/>
    <property type="match status" value="1"/>
</dbReference>
<keyword evidence="2 6" id="KW-0645">Protease</keyword>
<evidence type="ECO:0000256" key="2">
    <source>
        <dbReference type="ARBA" id="ARBA00022670"/>
    </source>
</evidence>
<keyword evidence="11" id="KW-1185">Reference proteome</keyword>
<comment type="similarity">
    <text evidence="1 6 7">Belongs to the peptidase S8 family.</text>
</comment>
<dbReference type="EMBL" id="JAMQOS010000005">
    <property type="protein sequence ID" value="MDS0283389.1"/>
    <property type="molecule type" value="Genomic_DNA"/>
</dbReference>
<accession>A0ABU2FRJ4</accession>
<comment type="caution">
    <text evidence="10">The sequence shown here is derived from an EMBL/GenBank/DDBJ whole genome shotgun (WGS) entry which is preliminary data.</text>
</comment>
<dbReference type="Gene3D" id="2.60.40.10">
    <property type="entry name" value="Immunoglobulins"/>
    <property type="match status" value="1"/>
</dbReference>
<dbReference type="InterPro" id="IPR036852">
    <property type="entry name" value="Peptidase_S8/S53_dom_sf"/>
</dbReference>
<evidence type="ECO:0000259" key="9">
    <source>
        <dbReference type="Pfam" id="PF00082"/>
    </source>
</evidence>
<protein>
    <submittedName>
        <fullName evidence="10">S8 family peptidase</fullName>
    </submittedName>
</protein>
<dbReference type="Pfam" id="PF00082">
    <property type="entry name" value="Peptidase_S8"/>
    <property type="match status" value="1"/>
</dbReference>
<dbReference type="Gene3D" id="3.40.50.200">
    <property type="entry name" value="Peptidase S8/S53 domain"/>
    <property type="match status" value="1"/>
</dbReference>
<feature type="active site" description="Charge relay system" evidence="6">
    <location>
        <position position="136"/>
    </location>
</feature>
<dbReference type="PROSITE" id="PS51892">
    <property type="entry name" value="SUBTILASE"/>
    <property type="match status" value="1"/>
</dbReference>
<dbReference type="PANTHER" id="PTHR43806:SF11">
    <property type="entry name" value="CEREVISIN-RELATED"/>
    <property type="match status" value="1"/>
</dbReference>
<reference evidence="10 11" key="1">
    <citation type="submission" date="2022-06" db="EMBL/GenBank/DDBJ databases">
        <title>Halomicroarcula sp. a new haloarchaeum isolate from saline soil.</title>
        <authorList>
            <person name="Strakova D."/>
            <person name="Galisteo C."/>
            <person name="Sanchez-Porro C."/>
            <person name="Ventosa A."/>
        </authorList>
    </citation>
    <scope>NUCLEOTIDE SEQUENCE [LARGE SCALE GENOMIC DNA]</scope>
    <source>
        <strain evidence="10 11">S3CR25-11</strain>
    </source>
</reference>
<dbReference type="InterPro" id="IPR015500">
    <property type="entry name" value="Peptidase_S8_subtilisin-rel"/>
</dbReference>
<organism evidence="10 11">
    <name type="scientific">Haloarcula onubensis</name>
    <dbReference type="NCBI Taxonomy" id="2950539"/>
    <lineage>
        <taxon>Archaea</taxon>
        <taxon>Methanobacteriati</taxon>
        <taxon>Methanobacteriota</taxon>
        <taxon>Stenosarchaea group</taxon>
        <taxon>Halobacteria</taxon>
        <taxon>Halobacteriales</taxon>
        <taxon>Haloarculaceae</taxon>
        <taxon>Haloarcula</taxon>
    </lineage>
</organism>
<feature type="active site" description="Charge relay system" evidence="6">
    <location>
        <position position="327"/>
    </location>
</feature>
<gene>
    <name evidence="10" type="ORF">NDI86_14765</name>
</gene>
<evidence type="ECO:0000256" key="6">
    <source>
        <dbReference type="PROSITE-ProRule" id="PRU01240"/>
    </source>
</evidence>
<dbReference type="InterPro" id="IPR034202">
    <property type="entry name" value="Subtilisin_Carlsberg-like"/>
</dbReference>
<dbReference type="PROSITE" id="PS00137">
    <property type="entry name" value="SUBTILASE_HIS"/>
    <property type="match status" value="1"/>
</dbReference>
<evidence type="ECO:0000256" key="1">
    <source>
        <dbReference type="ARBA" id="ARBA00011073"/>
    </source>
</evidence>
<feature type="domain" description="Peptidase S8/S53" evidence="9">
    <location>
        <begin position="130"/>
        <end position="361"/>
    </location>
</feature>
<name>A0ABU2FRJ4_9EURY</name>
<keyword evidence="4 6" id="KW-0378">Hydrolase</keyword>
<evidence type="ECO:0000256" key="8">
    <source>
        <dbReference type="SAM" id="MobiDB-lite"/>
    </source>
</evidence>
<dbReference type="InterPro" id="IPR050131">
    <property type="entry name" value="Peptidase_S8_subtilisin-like"/>
</dbReference>
<keyword evidence="5 6" id="KW-0720">Serine protease</keyword>
<dbReference type="InterPro" id="IPR023827">
    <property type="entry name" value="Peptidase_S8_Asp-AS"/>
</dbReference>
<keyword evidence="3" id="KW-0479">Metal-binding</keyword>
<dbReference type="InterPro" id="IPR006311">
    <property type="entry name" value="TAT_signal"/>
</dbReference>
<dbReference type="InterPro" id="IPR037045">
    <property type="entry name" value="S8pro/Inhibitor_I9_sf"/>
</dbReference>
<sequence length="683" mass="68389">MSSHSRRELLTGIGVGLGGLVATGPAGAEQRGRHIVGTSTPAARRAAERRAESVHRVFDFDDIGQAVAGRFSEQALDALRKNPNVRYVEADGTVEAIAQTVPWGIDRVDADAVHADGETGGDDTDGEGGADVAIIDTGIDADHPDLQANLGTGRAYVDCASTDCAEPWDDDNDHGTHCAGIAGAADDDGGVVGVAPAATLHAVKALNGDGGGYLSDVVAGIEHTADQGYDVGSLSLGTPSSYATLRDACRYAADRGVLLVAAAGNDGCSGCVNYPAAYATVVAVSSTDSDDTLSPFSSTGREIDIAAPGGGVYSTVSGGYATFSGTSMACPHVAGAGAQLMDNGYTSAQARDRLTSTAEDIGLGSAEQGSGLLDVEAAVGASTDAAPTVSWVTPTDGETVSGTVTVQIDASDDEDGAGTLDVTYTVGSSSRSTTYDNTSGYYEDELDTTQFADGDLTLSATATDSAGTTATAAVTVTTDNTEAAPTVDALSAAEVETADGDAEFDANWRVTDADGDLSSVDLVLRDADGATEDAATVSVAGDGASGTTRLVAAGADGSGNSYTVGATVTDAGGLTGGESTGVNETEETNAAPTAAIDGLRDRSNPRWDRFDVDWSAGDADGDLDSVVVALRDGSGRVLDSATSRVSGGSAAGVDGVRSKRTAAEVVVTVTDTDGATDSASRSV</sequence>
<dbReference type="CDD" id="cd07477">
    <property type="entry name" value="Peptidases_S8_Subtilisin_subset"/>
    <property type="match status" value="1"/>
</dbReference>
<dbReference type="PROSITE" id="PS00136">
    <property type="entry name" value="SUBTILASE_ASP"/>
    <property type="match status" value="1"/>
</dbReference>
<dbReference type="InterPro" id="IPR023828">
    <property type="entry name" value="Peptidase_S8_Ser-AS"/>
</dbReference>
<evidence type="ECO:0000313" key="11">
    <source>
        <dbReference type="Proteomes" id="UP001268864"/>
    </source>
</evidence>
<dbReference type="Proteomes" id="UP001268864">
    <property type="component" value="Unassembled WGS sequence"/>
</dbReference>
<dbReference type="InterPro" id="IPR000209">
    <property type="entry name" value="Peptidase_S8/S53_dom"/>
</dbReference>
<proteinExistence type="inferred from homology"/>
<dbReference type="PROSITE" id="PS00138">
    <property type="entry name" value="SUBTILASE_SER"/>
    <property type="match status" value="1"/>
</dbReference>
<evidence type="ECO:0000313" key="10">
    <source>
        <dbReference type="EMBL" id="MDS0283389.1"/>
    </source>
</evidence>
<evidence type="ECO:0000256" key="7">
    <source>
        <dbReference type="RuleBase" id="RU003355"/>
    </source>
</evidence>
<dbReference type="SUPFAM" id="SSF52743">
    <property type="entry name" value="Subtilisin-like"/>
    <property type="match status" value="1"/>
</dbReference>
<dbReference type="RefSeq" id="WP_310901222.1">
    <property type="nucleotide sequence ID" value="NZ_JAMQOS010000005.1"/>
</dbReference>